<gene>
    <name evidence="2" type="ORF">A2931_02025</name>
</gene>
<feature type="transmembrane region" description="Helical" evidence="1">
    <location>
        <begin position="68"/>
        <end position="87"/>
    </location>
</feature>
<evidence type="ECO:0000313" key="3">
    <source>
        <dbReference type="Proteomes" id="UP000177486"/>
    </source>
</evidence>
<evidence type="ECO:0000313" key="2">
    <source>
        <dbReference type="EMBL" id="OGZ30673.1"/>
    </source>
</evidence>
<protein>
    <submittedName>
        <fullName evidence="2">Uncharacterized protein</fullName>
    </submittedName>
</protein>
<proteinExistence type="predicted"/>
<organism evidence="2 3">
    <name type="scientific">Candidatus Niyogibacteria bacterium RIFCSPLOWO2_01_FULL_45_48</name>
    <dbReference type="NCBI Taxonomy" id="1801724"/>
    <lineage>
        <taxon>Bacteria</taxon>
        <taxon>Candidatus Niyogiibacteriota</taxon>
    </lineage>
</organism>
<sequence length="167" mass="18379">MILTTHAIAGAAVASLNPARPISGFFAGFVLHFILDAIPHWEYEIKSGSIDPTVAANLVFDRTFFADILRIGSDFSLGIILSLALFYSPQSAFAVLAGAVGGVTPDALQFVYGRVRRGPIVYLQKFHEWIHSPYLKLRNMPAFGITLQILIVAIIVLLVYTYHGRFL</sequence>
<accession>A0A1G2EY31</accession>
<name>A0A1G2EY31_9BACT</name>
<comment type="caution">
    <text evidence="2">The sequence shown here is derived from an EMBL/GenBank/DDBJ whole genome shotgun (WGS) entry which is preliminary data.</text>
</comment>
<keyword evidence="1" id="KW-1133">Transmembrane helix</keyword>
<feature type="transmembrane region" description="Helical" evidence="1">
    <location>
        <begin position="142"/>
        <end position="162"/>
    </location>
</feature>
<reference evidence="2 3" key="1">
    <citation type="journal article" date="2016" name="Nat. Commun.">
        <title>Thousands of microbial genomes shed light on interconnected biogeochemical processes in an aquifer system.</title>
        <authorList>
            <person name="Anantharaman K."/>
            <person name="Brown C.T."/>
            <person name="Hug L.A."/>
            <person name="Sharon I."/>
            <person name="Castelle C.J."/>
            <person name="Probst A.J."/>
            <person name="Thomas B.C."/>
            <person name="Singh A."/>
            <person name="Wilkins M.J."/>
            <person name="Karaoz U."/>
            <person name="Brodie E.L."/>
            <person name="Williams K.H."/>
            <person name="Hubbard S.S."/>
            <person name="Banfield J.F."/>
        </authorList>
    </citation>
    <scope>NUCLEOTIDE SEQUENCE [LARGE SCALE GENOMIC DNA]</scope>
</reference>
<keyword evidence="1" id="KW-0812">Transmembrane</keyword>
<evidence type="ECO:0000256" key="1">
    <source>
        <dbReference type="SAM" id="Phobius"/>
    </source>
</evidence>
<dbReference type="EMBL" id="MHMQ01000015">
    <property type="protein sequence ID" value="OGZ30673.1"/>
    <property type="molecule type" value="Genomic_DNA"/>
</dbReference>
<dbReference type="AlphaFoldDB" id="A0A1G2EY31"/>
<keyword evidence="1" id="KW-0472">Membrane</keyword>
<dbReference type="Proteomes" id="UP000177486">
    <property type="component" value="Unassembled WGS sequence"/>
</dbReference>